<dbReference type="InterPro" id="IPR013216">
    <property type="entry name" value="Methyltransf_11"/>
</dbReference>
<gene>
    <name evidence="5" type="ORF">GG681_04525</name>
</gene>
<protein>
    <submittedName>
        <fullName evidence="5">SAM-dependent methyltransferase</fullName>
    </submittedName>
</protein>
<organism evidence="5 6">
    <name type="scientific">Tritonibacter aquimaris</name>
    <dbReference type="NCBI Taxonomy" id="2663379"/>
    <lineage>
        <taxon>Bacteria</taxon>
        <taxon>Pseudomonadati</taxon>
        <taxon>Pseudomonadota</taxon>
        <taxon>Alphaproteobacteria</taxon>
        <taxon>Rhodobacterales</taxon>
        <taxon>Paracoccaceae</taxon>
        <taxon>Tritonibacter</taxon>
    </lineage>
</organism>
<name>A0A844AU13_9RHOB</name>
<dbReference type="Proteomes" id="UP000436694">
    <property type="component" value="Unassembled WGS sequence"/>
</dbReference>
<dbReference type="SUPFAM" id="SSF53335">
    <property type="entry name" value="S-adenosyl-L-methionine-dependent methyltransferases"/>
    <property type="match status" value="1"/>
</dbReference>
<accession>A0A844AU13</accession>
<dbReference type="PANTHER" id="PTHR13090:SF1">
    <property type="entry name" value="ARGININE-HYDROXYLASE NDUFAF5, MITOCHONDRIAL"/>
    <property type="match status" value="1"/>
</dbReference>
<dbReference type="Pfam" id="PF08241">
    <property type="entry name" value="Methyltransf_11"/>
    <property type="match status" value="1"/>
</dbReference>
<sequence>MSETPHSQPNLFDRHALDAHRARSKPQSMFLQQLARDEVEDRLTLVNRTFTKPAIVSGFGKIWENFSQSAKIVTDSEVLDLEPGAHDLVIHAMSLHWANDPVGQLIQCRRALQEDGLLLLMALGGRTLHELRTVLAEAESQLNGGLSPRVSPMAEIRDMGALLQRAGFALPVADVVPQNAEYRDIFHLGRDLRLMGEGNALSSRVKNFTPRRLFEHADTLYHQHFSTPAGRLHATFELVCLTGWCPSDSQPQPLRPGSAKARLADALRVPEKPLPKD</sequence>
<feature type="compositionally biased region" description="Basic and acidic residues" evidence="3">
    <location>
        <begin position="262"/>
        <end position="277"/>
    </location>
</feature>
<evidence type="ECO:0000313" key="6">
    <source>
        <dbReference type="Proteomes" id="UP000436694"/>
    </source>
</evidence>
<evidence type="ECO:0000256" key="3">
    <source>
        <dbReference type="SAM" id="MobiDB-lite"/>
    </source>
</evidence>
<keyword evidence="2 5" id="KW-0808">Transferase</keyword>
<dbReference type="GO" id="GO:0032259">
    <property type="term" value="P:methylation"/>
    <property type="evidence" value="ECO:0007669"/>
    <property type="project" value="UniProtKB-KW"/>
</dbReference>
<keyword evidence="1 5" id="KW-0489">Methyltransferase</keyword>
<dbReference type="RefSeq" id="WP_153545549.1">
    <property type="nucleotide sequence ID" value="NZ_WIXK01000002.1"/>
</dbReference>
<evidence type="ECO:0000313" key="5">
    <source>
        <dbReference type="EMBL" id="MQY41894.1"/>
    </source>
</evidence>
<keyword evidence="6" id="KW-1185">Reference proteome</keyword>
<reference evidence="5 6" key="1">
    <citation type="submission" date="2019-10" db="EMBL/GenBank/DDBJ databases">
        <title>Epibacterium sp. nov., isolated from seawater.</title>
        <authorList>
            <person name="Zhang X."/>
            <person name="Li N."/>
        </authorList>
    </citation>
    <scope>NUCLEOTIDE SEQUENCE [LARGE SCALE GENOMIC DNA]</scope>
    <source>
        <strain evidence="5 6">SM1969</strain>
    </source>
</reference>
<comment type="caution">
    <text evidence="5">The sequence shown here is derived from an EMBL/GenBank/DDBJ whole genome shotgun (WGS) entry which is preliminary data.</text>
</comment>
<dbReference type="PANTHER" id="PTHR13090">
    <property type="entry name" value="ARGININE-HYDROXYLASE NDUFAF5, MITOCHONDRIAL"/>
    <property type="match status" value="1"/>
</dbReference>
<dbReference type="GO" id="GO:0008757">
    <property type="term" value="F:S-adenosylmethionine-dependent methyltransferase activity"/>
    <property type="evidence" value="ECO:0007669"/>
    <property type="project" value="InterPro"/>
</dbReference>
<dbReference type="InterPro" id="IPR029063">
    <property type="entry name" value="SAM-dependent_MTases_sf"/>
</dbReference>
<dbReference type="EMBL" id="WIXK01000002">
    <property type="protein sequence ID" value="MQY41894.1"/>
    <property type="molecule type" value="Genomic_DNA"/>
</dbReference>
<evidence type="ECO:0000256" key="1">
    <source>
        <dbReference type="ARBA" id="ARBA00022603"/>
    </source>
</evidence>
<dbReference type="InterPro" id="IPR050602">
    <property type="entry name" value="Malonyl-ACP_OMT"/>
</dbReference>
<evidence type="ECO:0000259" key="4">
    <source>
        <dbReference type="Pfam" id="PF08241"/>
    </source>
</evidence>
<proteinExistence type="predicted"/>
<feature type="domain" description="Methyltransferase type 11" evidence="4">
    <location>
        <begin position="71"/>
        <end position="119"/>
    </location>
</feature>
<dbReference type="Gene3D" id="3.40.50.150">
    <property type="entry name" value="Vaccinia Virus protein VP39"/>
    <property type="match status" value="1"/>
</dbReference>
<feature type="region of interest" description="Disordered" evidence="3">
    <location>
        <begin position="250"/>
        <end position="277"/>
    </location>
</feature>
<evidence type="ECO:0000256" key="2">
    <source>
        <dbReference type="ARBA" id="ARBA00022679"/>
    </source>
</evidence>
<dbReference type="AlphaFoldDB" id="A0A844AU13"/>